<dbReference type="AlphaFoldDB" id="A0A0D3E3I2"/>
<feature type="region of interest" description="Disordered" evidence="1">
    <location>
        <begin position="193"/>
        <end position="219"/>
    </location>
</feature>
<reference evidence="2 3" key="1">
    <citation type="journal article" date="2014" name="Genome Biol.">
        <title>Transcriptome and methylome profiling reveals relics of genome dominance in the mesopolyploid Brassica oleracea.</title>
        <authorList>
            <person name="Parkin I.A."/>
            <person name="Koh C."/>
            <person name="Tang H."/>
            <person name="Robinson S.J."/>
            <person name="Kagale S."/>
            <person name="Clarke W.E."/>
            <person name="Town C.D."/>
            <person name="Nixon J."/>
            <person name="Krishnakumar V."/>
            <person name="Bidwell S.L."/>
            <person name="Denoeud F."/>
            <person name="Belcram H."/>
            <person name="Links M.G."/>
            <person name="Just J."/>
            <person name="Clarke C."/>
            <person name="Bender T."/>
            <person name="Huebert T."/>
            <person name="Mason A.S."/>
            <person name="Pires J.C."/>
            <person name="Barker G."/>
            <person name="Moore J."/>
            <person name="Walley P.G."/>
            <person name="Manoli S."/>
            <person name="Batley J."/>
            <person name="Edwards D."/>
            <person name="Nelson M.N."/>
            <person name="Wang X."/>
            <person name="Paterson A.H."/>
            <person name="King G."/>
            <person name="Bancroft I."/>
            <person name="Chalhoub B."/>
            <person name="Sharpe A.G."/>
        </authorList>
    </citation>
    <scope>NUCLEOTIDE SEQUENCE</scope>
    <source>
        <strain evidence="2 3">cv. TO1000</strain>
    </source>
</reference>
<proteinExistence type="predicted"/>
<reference evidence="2" key="2">
    <citation type="submission" date="2015-03" db="UniProtKB">
        <authorList>
            <consortium name="EnsemblPlants"/>
        </authorList>
    </citation>
    <scope>IDENTIFICATION</scope>
</reference>
<dbReference type="Gramene" id="Bo9g027780.1">
    <property type="protein sequence ID" value="Bo9g027780.1"/>
    <property type="gene ID" value="Bo9g027780"/>
</dbReference>
<sequence>MNLEIRVESVAREQDGRVVGVPKRFWCGELVVSLMSKSNRKFLQKILSMCFCGGENVDEALLDEVEALSFRIGKLEQTILAERVEEEMKKFEELELKLETEICARMDDVVSEAKCEVKKALVLVVLGCLTMFVLSKSLRSLRSSPSESTSGESESTSGESVVPGSKSGTSVHSTFTSVHDSIVDFYKTEKHRVNTREKDRQRDNTITRERRERERERERERVLEITSERTIEGATRWRRRSNDVLRERETKDLRFGGF</sequence>
<dbReference type="Proteomes" id="UP000032141">
    <property type="component" value="Chromosome C9"/>
</dbReference>
<protein>
    <submittedName>
        <fullName evidence="2">Uncharacterized protein</fullName>
    </submittedName>
</protein>
<feature type="compositionally biased region" description="Low complexity" evidence="1">
    <location>
        <begin position="142"/>
        <end position="165"/>
    </location>
</feature>
<evidence type="ECO:0000256" key="1">
    <source>
        <dbReference type="SAM" id="MobiDB-lite"/>
    </source>
</evidence>
<evidence type="ECO:0000313" key="2">
    <source>
        <dbReference type="EnsemblPlants" id="Bo9g027780.1"/>
    </source>
</evidence>
<keyword evidence="3" id="KW-1185">Reference proteome</keyword>
<evidence type="ECO:0000313" key="3">
    <source>
        <dbReference type="Proteomes" id="UP000032141"/>
    </source>
</evidence>
<dbReference type="EnsemblPlants" id="Bo9g027780.1">
    <property type="protein sequence ID" value="Bo9g027780.1"/>
    <property type="gene ID" value="Bo9g027780"/>
</dbReference>
<name>A0A0D3E3I2_BRAOL</name>
<dbReference type="HOGENOM" id="CLU_1079068_0_0_1"/>
<organism evidence="2 3">
    <name type="scientific">Brassica oleracea var. oleracea</name>
    <dbReference type="NCBI Taxonomy" id="109376"/>
    <lineage>
        <taxon>Eukaryota</taxon>
        <taxon>Viridiplantae</taxon>
        <taxon>Streptophyta</taxon>
        <taxon>Embryophyta</taxon>
        <taxon>Tracheophyta</taxon>
        <taxon>Spermatophyta</taxon>
        <taxon>Magnoliopsida</taxon>
        <taxon>eudicotyledons</taxon>
        <taxon>Gunneridae</taxon>
        <taxon>Pentapetalae</taxon>
        <taxon>rosids</taxon>
        <taxon>malvids</taxon>
        <taxon>Brassicales</taxon>
        <taxon>Brassicaceae</taxon>
        <taxon>Brassiceae</taxon>
        <taxon>Brassica</taxon>
    </lineage>
</organism>
<feature type="region of interest" description="Disordered" evidence="1">
    <location>
        <begin position="142"/>
        <end position="173"/>
    </location>
</feature>
<accession>A0A0D3E3I2</accession>